<dbReference type="AlphaFoldDB" id="A0A7X9HSL3"/>
<evidence type="ECO:0000256" key="1">
    <source>
        <dbReference type="SAM" id="Phobius"/>
    </source>
</evidence>
<keyword evidence="1" id="KW-0472">Membrane</keyword>
<dbReference type="EMBL" id="JAAZNV010000007">
    <property type="protein sequence ID" value="NMB91596.1"/>
    <property type="molecule type" value="Genomic_DNA"/>
</dbReference>
<gene>
    <name evidence="2" type="ORF">GYA37_01970</name>
</gene>
<comment type="caution">
    <text evidence="2">The sequence shown here is derived from an EMBL/GenBank/DDBJ whole genome shotgun (WGS) entry which is preliminary data.</text>
</comment>
<dbReference type="PANTHER" id="PTHR30093">
    <property type="entry name" value="GENERAL SECRETION PATHWAY PROTEIN G"/>
    <property type="match status" value="1"/>
</dbReference>
<dbReference type="Gene3D" id="3.30.700.10">
    <property type="entry name" value="Glycoprotein, Type 4 Pilin"/>
    <property type="match status" value="1"/>
</dbReference>
<dbReference type="SUPFAM" id="SSF54523">
    <property type="entry name" value="Pili subunits"/>
    <property type="match status" value="1"/>
</dbReference>
<organism evidence="2 3">
    <name type="scientific">candidate division WWE3 bacterium</name>
    <dbReference type="NCBI Taxonomy" id="2053526"/>
    <lineage>
        <taxon>Bacteria</taxon>
        <taxon>Katanobacteria</taxon>
    </lineage>
</organism>
<dbReference type="InterPro" id="IPR045584">
    <property type="entry name" value="Pilin-like"/>
</dbReference>
<feature type="transmembrane region" description="Helical" evidence="1">
    <location>
        <begin position="12"/>
        <end position="37"/>
    </location>
</feature>
<keyword evidence="1" id="KW-1133">Transmembrane helix</keyword>
<name>A0A7X9HSL3_UNCKA</name>
<accession>A0A7X9HSL3</accession>
<proteinExistence type="predicted"/>
<keyword evidence="1" id="KW-0812">Transmembrane</keyword>
<sequence>MKKLNKNNGSETGFTLIELLIVIVIIGILAGVLIAVVNPYRQQNRARNATIKASLTKVAFGINTARASLGRLPSSSELAVELDNVTPNADCTGADELDCRFTLSGTSLPSTCDAGLIAGDTETGSKCSMAISTTNAGSLVNGAFRITAKQFKINPADVGAVFVFDSTRGLWSCPSDVNYSTVDLASSCTEVTE</sequence>
<dbReference type="Pfam" id="PF07963">
    <property type="entry name" value="N_methyl"/>
    <property type="match status" value="1"/>
</dbReference>
<protein>
    <submittedName>
        <fullName evidence="2">Prepilin-type N-terminal cleavage/methylation domain-containing protein</fullName>
    </submittedName>
</protein>
<evidence type="ECO:0000313" key="3">
    <source>
        <dbReference type="Proteomes" id="UP000590542"/>
    </source>
</evidence>
<dbReference type="NCBIfam" id="TIGR02532">
    <property type="entry name" value="IV_pilin_GFxxxE"/>
    <property type="match status" value="1"/>
</dbReference>
<reference evidence="2 3" key="1">
    <citation type="journal article" date="2020" name="Biotechnol. Biofuels">
        <title>New insights from the biogas microbiome by comprehensive genome-resolved metagenomics of nearly 1600 species originating from multiple anaerobic digesters.</title>
        <authorList>
            <person name="Campanaro S."/>
            <person name="Treu L."/>
            <person name="Rodriguez-R L.M."/>
            <person name="Kovalovszki A."/>
            <person name="Ziels R.M."/>
            <person name="Maus I."/>
            <person name="Zhu X."/>
            <person name="Kougias P.G."/>
            <person name="Basile A."/>
            <person name="Luo G."/>
            <person name="Schluter A."/>
            <person name="Konstantinidis K.T."/>
            <person name="Angelidaki I."/>
        </authorList>
    </citation>
    <scope>NUCLEOTIDE SEQUENCE [LARGE SCALE GENOMIC DNA]</scope>
    <source>
        <strain evidence="2">AS27yjCOA_202</strain>
    </source>
</reference>
<dbReference type="InterPro" id="IPR012902">
    <property type="entry name" value="N_methyl_site"/>
</dbReference>
<evidence type="ECO:0000313" key="2">
    <source>
        <dbReference type="EMBL" id="NMB91596.1"/>
    </source>
</evidence>
<dbReference type="PROSITE" id="PS00409">
    <property type="entry name" value="PROKAR_NTER_METHYL"/>
    <property type="match status" value="1"/>
</dbReference>
<dbReference type="Proteomes" id="UP000590542">
    <property type="component" value="Unassembled WGS sequence"/>
</dbReference>